<evidence type="ECO:0000313" key="2">
    <source>
        <dbReference type="Proteomes" id="UP000034380"/>
    </source>
</evidence>
<feature type="non-terminal residue" evidence="1">
    <location>
        <position position="144"/>
    </location>
</feature>
<dbReference type="AlphaFoldDB" id="A0A0G0WKK3"/>
<dbReference type="InterPro" id="IPR036157">
    <property type="entry name" value="dUTPase-like_sf"/>
</dbReference>
<dbReference type="GO" id="GO:0016787">
    <property type="term" value="F:hydrolase activity"/>
    <property type="evidence" value="ECO:0007669"/>
    <property type="project" value="UniProtKB-KW"/>
</dbReference>
<dbReference type="SUPFAM" id="SSF51283">
    <property type="entry name" value="dUTPase-like"/>
    <property type="match status" value="1"/>
</dbReference>
<keyword evidence="1" id="KW-0378">Hydrolase</keyword>
<dbReference type="Gene3D" id="2.70.40.10">
    <property type="match status" value="1"/>
</dbReference>
<evidence type="ECO:0000313" key="1">
    <source>
        <dbReference type="EMBL" id="KKS13365.1"/>
    </source>
</evidence>
<accession>A0A0G0WKK3</accession>
<comment type="caution">
    <text evidence="1">The sequence shown here is derived from an EMBL/GenBank/DDBJ whole genome shotgun (WGS) entry which is preliminary data.</text>
</comment>
<proteinExistence type="predicted"/>
<sequence>MLRILTRGLRLKELKSNMVRIHLHPGGKMPERKTPGAIGFDAAIRAVVSPTEMDPINLILRKTLFDFTESPNDNPYTERHIVIVPGQFGNQLAYKMDPGESVLVGIGFVTEMKWPMFYWVAPRSGLAAKWGITVANAPGTVDPD</sequence>
<dbReference type="EMBL" id="LCBQ01000017">
    <property type="protein sequence ID" value="KKS13365.1"/>
    <property type="molecule type" value="Genomic_DNA"/>
</dbReference>
<gene>
    <name evidence="1" type="ORF">UU70_C0017G0001</name>
</gene>
<protein>
    <submittedName>
        <fullName evidence="1">Deoxyuridine 5'-triphosphate nucleotidohydrolase</fullName>
    </submittedName>
</protein>
<reference evidence="1 2" key="1">
    <citation type="journal article" date="2015" name="Nature">
        <title>rRNA introns, odd ribosomes, and small enigmatic genomes across a large radiation of phyla.</title>
        <authorList>
            <person name="Brown C.T."/>
            <person name="Hug L.A."/>
            <person name="Thomas B.C."/>
            <person name="Sharon I."/>
            <person name="Castelle C.J."/>
            <person name="Singh A."/>
            <person name="Wilkins M.J."/>
            <person name="Williams K.H."/>
            <person name="Banfield J.F."/>
        </authorList>
    </citation>
    <scope>NUCLEOTIDE SEQUENCE [LARGE SCALE GENOMIC DNA]</scope>
</reference>
<name>A0A0G0WKK3_9BACT</name>
<dbReference type="Proteomes" id="UP000034380">
    <property type="component" value="Unassembled WGS sequence"/>
</dbReference>
<organism evidence="1 2">
    <name type="scientific">Candidatus Yanofskybacteria bacterium GW2011_GWA1_41_6</name>
    <dbReference type="NCBI Taxonomy" id="1619020"/>
    <lineage>
        <taxon>Bacteria</taxon>
        <taxon>Candidatus Yanofskyibacteriota</taxon>
    </lineage>
</organism>